<accession>A0A1I0VWQ2</accession>
<dbReference type="AlphaFoldDB" id="A0A1I0VWQ2"/>
<dbReference type="Proteomes" id="UP000243799">
    <property type="component" value="Unassembled WGS sequence"/>
</dbReference>
<protein>
    <submittedName>
        <fullName evidence="1">Uncharacterized protein</fullName>
    </submittedName>
</protein>
<gene>
    <name evidence="1" type="ORF">SAMN05216266_101562</name>
</gene>
<keyword evidence="2" id="KW-1185">Reference proteome</keyword>
<evidence type="ECO:0000313" key="1">
    <source>
        <dbReference type="EMBL" id="SFA80859.1"/>
    </source>
</evidence>
<dbReference type="EMBL" id="FOKG01000001">
    <property type="protein sequence ID" value="SFA80859.1"/>
    <property type="molecule type" value="Genomic_DNA"/>
</dbReference>
<name>A0A1I0VWQ2_9PSEU</name>
<reference evidence="2" key="1">
    <citation type="submission" date="2016-10" db="EMBL/GenBank/DDBJ databases">
        <authorList>
            <person name="Varghese N."/>
            <person name="Submissions S."/>
        </authorList>
    </citation>
    <scope>NUCLEOTIDE SEQUENCE [LARGE SCALE GENOMIC DNA]</scope>
    <source>
        <strain evidence="2">CGMCC 4.3568</strain>
    </source>
</reference>
<evidence type="ECO:0000313" key="2">
    <source>
        <dbReference type="Proteomes" id="UP000243799"/>
    </source>
</evidence>
<sequence>MAGVRRGVARGYVSLEAATSRPPPCATTNSATCLDGSFHVLGFAEKDEPATAWSHFLPMGLEAGRTQTAKSRAPTAPTCAQLAHRCAGKANTPDLALG</sequence>
<organism evidence="1 2">
    <name type="scientific">Amycolatopsis marina</name>
    <dbReference type="NCBI Taxonomy" id="490629"/>
    <lineage>
        <taxon>Bacteria</taxon>
        <taxon>Bacillati</taxon>
        <taxon>Actinomycetota</taxon>
        <taxon>Actinomycetes</taxon>
        <taxon>Pseudonocardiales</taxon>
        <taxon>Pseudonocardiaceae</taxon>
        <taxon>Amycolatopsis</taxon>
    </lineage>
</organism>
<proteinExistence type="predicted"/>